<dbReference type="SUPFAM" id="SSF141694">
    <property type="entry name" value="AF2212/PG0164-like"/>
    <property type="match status" value="1"/>
</dbReference>
<accession>A0A9D3AY54</accession>
<organism evidence="1 2">
    <name type="scientific">Sporotomaculum syntrophicum</name>
    <dbReference type="NCBI Taxonomy" id="182264"/>
    <lineage>
        <taxon>Bacteria</taxon>
        <taxon>Bacillati</taxon>
        <taxon>Bacillota</taxon>
        <taxon>Clostridia</taxon>
        <taxon>Eubacteriales</taxon>
        <taxon>Desulfallaceae</taxon>
        <taxon>Sporotomaculum</taxon>
    </lineage>
</organism>
<name>A0A9D3AY54_9FIRM</name>
<dbReference type="Proteomes" id="UP000798488">
    <property type="component" value="Unassembled WGS sequence"/>
</dbReference>
<dbReference type="Pfam" id="PF08922">
    <property type="entry name" value="DUF1905"/>
    <property type="match status" value="1"/>
</dbReference>
<reference evidence="1" key="1">
    <citation type="submission" date="2016-02" db="EMBL/GenBank/DDBJ databases">
        <title>Draft Genome Sequence of Sporotomaculum syntrophicum Strain FB, a Syntrophic Benzoate Degrader.</title>
        <authorList>
            <person name="Nobu M.K."/>
            <person name="Narihiro T."/>
            <person name="Qiu Y.-L."/>
            <person name="Ohashi A."/>
            <person name="Liu W.-T."/>
            <person name="Yuji S."/>
        </authorList>
    </citation>
    <scope>NUCLEOTIDE SEQUENCE</scope>
    <source>
        <strain evidence="1">FB</strain>
    </source>
</reference>
<sequence length="86" mass="9599">MIAEITRFRVQDNAEKTKGGSSKKVYTFEAAIQKVPDIDGAYVEIPFDVRKEFGKGHVPFHATFDGQPYDGSVVTFSSLCNNHFLV</sequence>
<evidence type="ECO:0000313" key="2">
    <source>
        <dbReference type="Proteomes" id="UP000798488"/>
    </source>
</evidence>
<protein>
    <submittedName>
        <fullName evidence="1">Uncharacterized protein</fullName>
    </submittedName>
</protein>
<proteinExistence type="predicted"/>
<evidence type="ECO:0000313" key="1">
    <source>
        <dbReference type="EMBL" id="KAF1084418.1"/>
    </source>
</evidence>
<gene>
    <name evidence="1" type="ORF">SPSYN_02195</name>
</gene>
<keyword evidence="2" id="KW-1185">Reference proteome</keyword>
<dbReference type="InterPro" id="IPR037079">
    <property type="entry name" value="AF2212/PG0164-like_sf"/>
</dbReference>
<dbReference type="EMBL" id="LSRS01000005">
    <property type="protein sequence ID" value="KAF1084418.1"/>
    <property type="molecule type" value="Genomic_DNA"/>
</dbReference>
<dbReference type="InterPro" id="IPR015018">
    <property type="entry name" value="DUF1905"/>
</dbReference>
<comment type="caution">
    <text evidence="1">The sequence shown here is derived from an EMBL/GenBank/DDBJ whole genome shotgun (WGS) entry which is preliminary data.</text>
</comment>
<dbReference type="AlphaFoldDB" id="A0A9D3AY54"/>
<dbReference type="Gene3D" id="2.40.30.100">
    <property type="entry name" value="AF2212/PG0164-like"/>
    <property type="match status" value="1"/>
</dbReference>